<reference evidence="2" key="1">
    <citation type="submission" date="2020-07" db="EMBL/GenBank/DDBJ databases">
        <title>Complete genome sequencing of Clostridia bacterium strain 12CBH8.</title>
        <authorList>
            <person name="Sakamoto M."/>
            <person name="Murakami T."/>
            <person name="Mori H."/>
        </authorList>
    </citation>
    <scope>NUCLEOTIDE SEQUENCE [LARGE SCALE GENOMIC DNA]</scope>
    <source>
        <strain evidence="2">12CBH8</strain>
    </source>
</reference>
<proteinExistence type="predicted"/>
<sequence>MPTICMFRGIKIYINWRDHMPPHFHATYGGEEVIVSINDIEVLEGKIPNKQLKMLLGWAAFHQDELMENWELAVKKQELFAIEPLK</sequence>
<dbReference type="Pfam" id="PF13711">
    <property type="entry name" value="DUF4160"/>
    <property type="match status" value="1"/>
</dbReference>
<evidence type="ECO:0008006" key="3">
    <source>
        <dbReference type="Google" id="ProtNLM"/>
    </source>
</evidence>
<protein>
    <recommendedName>
        <fullName evidence="3">DUF4160 domain-containing protein</fullName>
    </recommendedName>
</protein>
<evidence type="ECO:0000313" key="2">
    <source>
        <dbReference type="Proteomes" id="UP000593890"/>
    </source>
</evidence>
<organism evidence="1 2">
    <name type="scientific">Solibaculum mannosilyticum</name>
    <dbReference type="NCBI Taxonomy" id="2780922"/>
    <lineage>
        <taxon>Bacteria</taxon>
        <taxon>Bacillati</taxon>
        <taxon>Bacillota</taxon>
        <taxon>Clostridia</taxon>
        <taxon>Eubacteriales</taxon>
        <taxon>Oscillospiraceae</taxon>
        <taxon>Solibaculum</taxon>
    </lineage>
</organism>
<keyword evidence="2" id="KW-1185">Reference proteome</keyword>
<evidence type="ECO:0000313" key="1">
    <source>
        <dbReference type="EMBL" id="BCI60610.1"/>
    </source>
</evidence>
<dbReference type="KEGG" id="sman:C12CBH8_12490"/>
<accession>A0A7I8D1D1</accession>
<gene>
    <name evidence="1" type="ORF">C12CBH8_12490</name>
</gene>
<name>A0A7I8D1D1_9FIRM</name>
<dbReference type="InterPro" id="IPR025427">
    <property type="entry name" value="DUF4160"/>
</dbReference>
<dbReference type="Proteomes" id="UP000593890">
    <property type="component" value="Chromosome"/>
</dbReference>
<dbReference type="AlphaFoldDB" id="A0A7I8D1D1"/>
<dbReference type="RefSeq" id="WP_215532788.1">
    <property type="nucleotide sequence ID" value="NZ_AP023321.1"/>
</dbReference>
<dbReference type="EMBL" id="AP023321">
    <property type="protein sequence ID" value="BCI60610.1"/>
    <property type="molecule type" value="Genomic_DNA"/>
</dbReference>